<dbReference type="Proteomes" id="UP000287033">
    <property type="component" value="Unassembled WGS sequence"/>
</dbReference>
<comment type="similarity">
    <text evidence="2">Belongs to the mesothelin family.</text>
</comment>
<proteinExistence type="inferred from homology"/>
<gene>
    <name evidence="10" type="ORF">chiPu_0001671</name>
</gene>
<evidence type="ECO:0000256" key="6">
    <source>
        <dbReference type="ARBA" id="ARBA00023180"/>
    </source>
</evidence>
<evidence type="ECO:0000256" key="4">
    <source>
        <dbReference type="ARBA" id="ARBA00022889"/>
    </source>
</evidence>
<dbReference type="STRING" id="137246.A0A401RYP3"/>
<comment type="subcellular location">
    <subcellularLocation>
        <location evidence="1">Membrane</location>
    </subcellularLocation>
</comment>
<evidence type="ECO:0000313" key="11">
    <source>
        <dbReference type="Proteomes" id="UP000287033"/>
    </source>
</evidence>
<feature type="signal peptide" evidence="8">
    <location>
        <begin position="1"/>
        <end position="22"/>
    </location>
</feature>
<keyword evidence="6" id="KW-0325">Glycoprotein</keyword>
<keyword evidence="3 8" id="KW-0732">Signal</keyword>
<keyword evidence="5" id="KW-0472">Membrane</keyword>
<dbReference type="Pfam" id="PF06060">
    <property type="entry name" value="Mesothelin"/>
    <property type="match status" value="1"/>
</dbReference>
<dbReference type="AlphaFoldDB" id="A0A401RYP3"/>
<sequence>MGPKFQVFIFICCLCLIDQTTGMRGGKDKDSKQGAGRCEGWEIDLRNNLTDPGNISEYINDFYENISDLSPGCVRSFSLNVTHSNLVELMKLLNAKYDYLNPGTRKQIYKWVEDIYTKTPGPGMDIWKPKPHERKSKNPDESNNPEKGPTDLQKWSQDTVWSKDEVCQLFKTSSDLLDKLFDLTPVQARIFLKGLYNCIDVDTKNETVIANLGQLVCFYPTKQLKSLSMKAIKALQDKLRNCTRNTKKIYRALVEVIGVNISSAENLKDLGDAAIGLKISQLSKLKKEVVVGAIEELKNVRGWSKGQAKVFVKKYMEAENVTAEKLKKLGYLTFGFGAKTFKKFKGQELLDAFTVKEVSESVNFMLPVQKNLIVERILESVEIDSALELLPETLVSEIPVKKLLKAGNFSNLDFVSKNRPWNKGQSVVAIDRVKDQLNDVKNISKLKAVVKGIPCSLINTLKPDVVKALANNPLVSSNQIKELKLIPRILCPNMVELISQANITMLPRSSPRRKELLNYTKDCLNLTASAMTEDEGNSLGSLVCAFSPDDINNLNNTVFLAIVDQLRECGRFDEAKKIALRQKILSAYPPLIKWTVDELTELRSLLAVLTYEDFKSIPNNDDIQTALLEILSSYKSVKNFVPPDFDNSPNFSALYQKVFSMLNNASENNRRKRAPVCSKRPTEEEIEALGEANIFWTVEQLMCISVEDFINSLDTLTQVEGFNIDQLNVLKSKALEAFSNKTSNEQLASLKRITLGFDENEVTQYFTAPDIDTIGAISDNKEWASTEYSSRAKTIVKNFLGQRSDSELSSADLVAMGYFLCTRSPSEIKNINVIAYSNAAQEIGEIMCPNIETLTALKNKAVEAYSSVDTWTGAQLQEIGVVAAGLSAEEVPKLMTSAVSFLKPGAVSKIPPKIFSAMTIEQLRNLGPRNYGAVTDAQKAALSKEKLQALQENAGFERAIDNAGAIFWNPVMILTLLVLSLTATLH</sequence>
<dbReference type="GO" id="GO:0016020">
    <property type="term" value="C:membrane"/>
    <property type="evidence" value="ECO:0007669"/>
    <property type="project" value="UniProtKB-SubCell"/>
</dbReference>
<feature type="chain" id="PRO_5019296610" description="Stereocilin LRR domain-containing protein" evidence="8">
    <location>
        <begin position="23"/>
        <end position="986"/>
    </location>
</feature>
<evidence type="ECO:0000256" key="1">
    <source>
        <dbReference type="ARBA" id="ARBA00004370"/>
    </source>
</evidence>
<organism evidence="10 11">
    <name type="scientific">Chiloscyllium punctatum</name>
    <name type="common">Brownbanded bambooshark</name>
    <name type="synonym">Hemiscyllium punctatum</name>
    <dbReference type="NCBI Taxonomy" id="137246"/>
    <lineage>
        <taxon>Eukaryota</taxon>
        <taxon>Metazoa</taxon>
        <taxon>Chordata</taxon>
        <taxon>Craniata</taxon>
        <taxon>Vertebrata</taxon>
        <taxon>Chondrichthyes</taxon>
        <taxon>Elasmobranchii</taxon>
        <taxon>Galeomorphii</taxon>
        <taxon>Galeoidea</taxon>
        <taxon>Orectolobiformes</taxon>
        <taxon>Hemiscylliidae</taxon>
        <taxon>Chiloscyllium</taxon>
    </lineage>
</organism>
<dbReference type="Pfam" id="PF21058">
    <property type="entry name" value="Stereocilin"/>
    <property type="match status" value="1"/>
</dbReference>
<dbReference type="EMBL" id="BEZZ01000025">
    <property type="protein sequence ID" value="GCC23277.1"/>
    <property type="molecule type" value="Genomic_DNA"/>
</dbReference>
<feature type="region of interest" description="Disordered" evidence="7">
    <location>
        <begin position="122"/>
        <end position="156"/>
    </location>
</feature>
<evidence type="ECO:0000256" key="5">
    <source>
        <dbReference type="ARBA" id="ARBA00023136"/>
    </source>
</evidence>
<evidence type="ECO:0000259" key="9">
    <source>
        <dbReference type="Pfam" id="PF21058"/>
    </source>
</evidence>
<dbReference type="OMA" id="TCEMIDN"/>
<keyword evidence="4" id="KW-0130">Cell adhesion</keyword>
<dbReference type="OrthoDB" id="8195838at2759"/>
<protein>
    <recommendedName>
        <fullName evidence="9">Stereocilin LRR domain-containing protein</fullName>
    </recommendedName>
</protein>
<keyword evidence="11" id="KW-1185">Reference proteome</keyword>
<dbReference type="InterPro" id="IPR026664">
    <property type="entry name" value="Stereocilin-rel"/>
</dbReference>
<dbReference type="PANTHER" id="PTHR23412">
    <property type="entry name" value="STEREOCILIN RELATED"/>
    <property type="match status" value="1"/>
</dbReference>
<evidence type="ECO:0000256" key="3">
    <source>
        <dbReference type="ARBA" id="ARBA00022729"/>
    </source>
</evidence>
<dbReference type="InterPro" id="IPR010335">
    <property type="entry name" value="Mesothelin"/>
</dbReference>
<dbReference type="PANTHER" id="PTHR23412:SF18">
    <property type="entry name" value="OTOANCORIN"/>
    <property type="match status" value="1"/>
</dbReference>
<dbReference type="InterPro" id="IPR048992">
    <property type="entry name" value="Stereocilin_LRR"/>
</dbReference>
<evidence type="ECO:0000313" key="10">
    <source>
        <dbReference type="EMBL" id="GCC23277.1"/>
    </source>
</evidence>
<evidence type="ECO:0000256" key="7">
    <source>
        <dbReference type="SAM" id="MobiDB-lite"/>
    </source>
</evidence>
<reference evidence="10 11" key="1">
    <citation type="journal article" date="2018" name="Nat. Ecol. Evol.">
        <title>Shark genomes provide insights into elasmobranch evolution and the origin of vertebrates.</title>
        <authorList>
            <person name="Hara Y"/>
            <person name="Yamaguchi K"/>
            <person name="Onimaru K"/>
            <person name="Kadota M"/>
            <person name="Koyanagi M"/>
            <person name="Keeley SD"/>
            <person name="Tatsumi K"/>
            <person name="Tanaka K"/>
            <person name="Motone F"/>
            <person name="Kageyama Y"/>
            <person name="Nozu R"/>
            <person name="Adachi N"/>
            <person name="Nishimura O"/>
            <person name="Nakagawa R"/>
            <person name="Tanegashima C"/>
            <person name="Kiyatake I"/>
            <person name="Matsumoto R"/>
            <person name="Murakumo K"/>
            <person name="Nishida K"/>
            <person name="Terakita A"/>
            <person name="Kuratani S"/>
            <person name="Sato K"/>
            <person name="Hyodo S Kuraku.S."/>
        </authorList>
    </citation>
    <scope>NUCLEOTIDE SEQUENCE [LARGE SCALE GENOMIC DNA]</scope>
</reference>
<accession>A0A401RYP3</accession>
<name>A0A401RYP3_CHIPU</name>
<comment type="caution">
    <text evidence="10">The sequence shown here is derived from an EMBL/GenBank/DDBJ whole genome shotgun (WGS) entry which is preliminary data.</text>
</comment>
<evidence type="ECO:0000256" key="8">
    <source>
        <dbReference type="SAM" id="SignalP"/>
    </source>
</evidence>
<evidence type="ECO:0000256" key="2">
    <source>
        <dbReference type="ARBA" id="ARBA00011016"/>
    </source>
</evidence>
<dbReference type="GO" id="GO:0009986">
    <property type="term" value="C:cell surface"/>
    <property type="evidence" value="ECO:0007669"/>
    <property type="project" value="TreeGrafter"/>
</dbReference>
<feature type="domain" description="Stereocilin LRR" evidence="9">
    <location>
        <begin position="183"/>
        <end position="349"/>
    </location>
</feature>
<dbReference type="GO" id="GO:0007160">
    <property type="term" value="P:cell-matrix adhesion"/>
    <property type="evidence" value="ECO:0007669"/>
    <property type="project" value="TreeGrafter"/>
</dbReference>